<keyword evidence="3" id="KW-0813">Transport</keyword>
<accession>A0A7W9W9M4</accession>
<evidence type="ECO:0000256" key="7">
    <source>
        <dbReference type="ARBA" id="ARBA00022927"/>
    </source>
</evidence>
<dbReference type="PANTHER" id="PTHR33446:SF2">
    <property type="entry name" value="PROTEIN TONB"/>
    <property type="match status" value="1"/>
</dbReference>
<feature type="signal peptide" evidence="10">
    <location>
        <begin position="1"/>
        <end position="21"/>
    </location>
</feature>
<keyword evidence="6" id="KW-0812">Transmembrane</keyword>
<evidence type="ECO:0000256" key="10">
    <source>
        <dbReference type="SAM" id="SignalP"/>
    </source>
</evidence>
<evidence type="ECO:0000256" key="9">
    <source>
        <dbReference type="ARBA" id="ARBA00023136"/>
    </source>
</evidence>
<dbReference type="EMBL" id="JACHGG010000001">
    <property type="protein sequence ID" value="MBB6057804.1"/>
    <property type="molecule type" value="Genomic_DNA"/>
</dbReference>
<dbReference type="GO" id="GO:0015031">
    <property type="term" value="P:protein transport"/>
    <property type="evidence" value="ECO:0007669"/>
    <property type="project" value="UniProtKB-KW"/>
</dbReference>
<dbReference type="GO" id="GO:0055085">
    <property type="term" value="P:transmembrane transport"/>
    <property type="evidence" value="ECO:0007669"/>
    <property type="project" value="InterPro"/>
</dbReference>
<feature type="domain" description="TonB C-terminal" evidence="11">
    <location>
        <begin position="172"/>
        <end position="262"/>
    </location>
</feature>
<keyword evidence="9" id="KW-0472">Membrane</keyword>
<keyword evidence="13" id="KW-1185">Reference proteome</keyword>
<dbReference type="InterPro" id="IPR006260">
    <property type="entry name" value="TonB/TolA_C"/>
</dbReference>
<dbReference type="NCBIfam" id="TIGR01352">
    <property type="entry name" value="tonB_Cterm"/>
    <property type="match status" value="1"/>
</dbReference>
<dbReference type="GO" id="GO:0098797">
    <property type="term" value="C:plasma membrane protein complex"/>
    <property type="evidence" value="ECO:0007669"/>
    <property type="project" value="TreeGrafter"/>
</dbReference>
<organism evidence="12 13">
    <name type="scientific">Hymenobacter luteus</name>
    <dbReference type="NCBI Taxonomy" id="1411122"/>
    <lineage>
        <taxon>Bacteria</taxon>
        <taxon>Pseudomonadati</taxon>
        <taxon>Bacteroidota</taxon>
        <taxon>Cytophagia</taxon>
        <taxon>Cytophagales</taxon>
        <taxon>Hymenobacteraceae</taxon>
        <taxon>Hymenobacter</taxon>
    </lineage>
</organism>
<evidence type="ECO:0000313" key="12">
    <source>
        <dbReference type="EMBL" id="MBB6057804.1"/>
    </source>
</evidence>
<comment type="similarity">
    <text evidence="2">Belongs to the TonB family.</text>
</comment>
<evidence type="ECO:0000259" key="11">
    <source>
        <dbReference type="PROSITE" id="PS52015"/>
    </source>
</evidence>
<gene>
    <name evidence="12" type="ORF">HNQ93_000634</name>
</gene>
<dbReference type="RefSeq" id="WP_183401998.1">
    <property type="nucleotide sequence ID" value="NZ_JACHGG010000001.1"/>
</dbReference>
<evidence type="ECO:0000256" key="5">
    <source>
        <dbReference type="ARBA" id="ARBA00022519"/>
    </source>
</evidence>
<evidence type="ECO:0000256" key="3">
    <source>
        <dbReference type="ARBA" id="ARBA00022448"/>
    </source>
</evidence>
<dbReference type="GO" id="GO:0031992">
    <property type="term" value="F:energy transducer activity"/>
    <property type="evidence" value="ECO:0007669"/>
    <property type="project" value="TreeGrafter"/>
</dbReference>
<dbReference type="Pfam" id="PF03544">
    <property type="entry name" value="TonB_C"/>
    <property type="match status" value="1"/>
</dbReference>
<evidence type="ECO:0000256" key="8">
    <source>
        <dbReference type="ARBA" id="ARBA00022989"/>
    </source>
</evidence>
<evidence type="ECO:0000256" key="6">
    <source>
        <dbReference type="ARBA" id="ARBA00022692"/>
    </source>
</evidence>
<comment type="subcellular location">
    <subcellularLocation>
        <location evidence="1">Cell inner membrane</location>
        <topology evidence="1">Single-pass membrane protein</topology>
        <orientation evidence="1">Periplasmic side</orientation>
    </subcellularLocation>
</comment>
<dbReference type="Proteomes" id="UP000532746">
    <property type="component" value="Unassembled WGS sequence"/>
</dbReference>
<keyword evidence="4" id="KW-1003">Cell membrane</keyword>
<dbReference type="PANTHER" id="PTHR33446">
    <property type="entry name" value="PROTEIN TONB-RELATED"/>
    <property type="match status" value="1"/>
</dbReference>
<keyword evidence="7" id="KW-0653">Protein transport</keyword>
<evidence type="ECO:0000313" key="13">
    <source>
        <dbReference type="Proteomes" id="UP000532746"/>
    </source>
</evidence>
<dbReference type="Gene3D" id="3.30.1150.10">
    <property type="match status" value="2"/>
</dbReference>
<evidence type="ECO:0000256" key="4">
    <source>
        <dbReference type="ARBA" id="ARBA00022475"/>
    </source>
</evidence>
<dbReference type="SUPFAM" id="SSF74653">
    <property type="entry name" value="TolA/TonB C-terminal domain"/>
    <property type="match status" value="1"/>
</dbReference>
<dbReference type="AlphaFoldDB" id="A0A7W9W9M4"/>
<sequence length="262" mass="28087">MRFYLILGSICLLALPLRSTAQEPSTRPALVTTPPAQPLPVAAADSVARFPGGLEALRTYLTSAPFPASFQPSSTPARVYVEFVVSPTGQVSHVTPVQPLPLSDQRRLHQQPAVPAAPAELLKAAADLIAAMPAWTPAVRNGKPDFSVQRVPVVFGGTPEAIPLVNTGELPALGPRALEMVARALRYPPSAIHNRVQGVVLVYVEVSEQGRPEKVEIVRSVSQGVDAATKRAVEAALPCQPVRYNGRPVRVCQLFPVTFRTF</sequence>
<dbReference type="PROSITE" id="PS52015">
    <property type="entry name" value="TONB_CTD"/>
    <property type="match status" value="1"/>
</dbReference>
<keyword evidence="5" id="KW-0997">Cell inner membrane</keyword>
<proteinExistence type="inferred from homology"/>
<feature type="chain" id="PRO_5030966736" evidence="10">
    <location>
        <begin position="22"/>
        <end position="262"/>
    </location>
</feature>
<keyword evidence="10" id="KW-0732">Signal</keyword>
<name>A0A7W9W9M4_9BACT</name>
<evidence type="ECO:0000256" key="2">
    <source>
        <dbReference type="ARBA" id="ARBA00006555"/>
    </source>
</evidence>
<evidence type="ECO:0000256" key="1">
    <source>
        <dbReference type="ARBA" id="ARBA00004383"/>
    </source>
</evidence>
<dbReference type="InterPro" id="IPR051045">
    <property type="entry name" value="TonB-dependent_transducer"/>
</dbReference>
<reference evidence="12 13" key="1">
    <citation type="submission" date="2020-08" db="EMBL/GenBank/DDBJ databases">
        <title>Genomic Encyclopedia of Type Strains, Phase IV (KMG-IV): sequencing the most valuable type-strain genomes for metagenomic binning, comparative biology and taxonomic classification.</title>
        <authorList>
            <person name="Goeker M."/>
        </authorList>
    </citation>
    <scope>NUCLEOTIDE SEQUENCE [LARGE SCALE GENOMIC DNA]</scope>
    <source>
        <strain evidence="12 13">DSM 26718</strain>
    </source>
</reference>
<keyword evidence="8" id="KW-1133">Transmembrane helix</keyword>
<protein>
    <submittedName>
        <fullName evidence="12">TonB family protein</fullName>
    </submittedName>
</protein>
<comment type="caution">
    <text evidence="12">The sequence shown here is derived from an EMBL/GenBank/DDBJ whole genome shotgun (WGS) entry which is preliminary data.</text>
</comment>
<dbReference type="InterPro" id="IPR037682">
    <property type="entry name" value="TonB_C"/>
</dbReference>